<dbReference type="EMBL" id="JXTC01000118">
    <property type="protein sequence ID" value="PON87360.1"/>
    <property type="molecule type" value="Genomic_DNA"/>
</dbReference>
<dbReference type="SUPFAM" id="SSF101148">
    <property type="entry name" value="Plant invertase/pectin methylesterase inhibitor"/>
    <property type="match status" value="1"/>
</dbReference>
<feature type="domain" description="Pectinesterase inhibitor" evidence="11">
    <location>
        <begin position="28"/>
        <end position="185"/>
    </location>
</feature>
<dbReference type="UniPathway" id="UPA00545">
    <property type="reaction ID" value="UER00823"/>
</dbReference>
<evidence type="ECO:0000259" key="10">
    <source>
        <dbReference type="SMART" id="SM00722"/>
    </source>
</evidence>
<evidence type="ECO:0000256" key="6">
    <source>
        <dbReference type="ARBA" id="ARBA00022801"/>
    </source>
</evidence>
<dbReference type="GO" id="GO:0030599">
    <property type="term" value="F:pectinesterase activity"/>
    <property type="evidence" value="ECO:0007669"/>
    <property type="project" value="UniProtKB-UniRule"/>
</dbReference>
<comment type="catalytic activity">
    <reaction evidence="9">
        <text>[(1-&gt;4)-alpha-D-galacturonosyl methyl ester](n) + n H2O = [(1-&gt;4)-alpha-D-galacturonosyl](n) + n methanol + n H(+)</text>
        <dbReference type="Rhea" id="RHEA:22380"/>
        <dbReference type="Rhea" id="RHEA-COMP:14570"/>
        <dbReference type="Rhea" id="RHEA-COMP:14573"/>
        <dbReference type="ChEBI" id="CHEBI:15377"/>
        <dbReference type="ChEBI" id="CHEBI:15378"/>
        <dbReference type="ChEBI" id="CHEBI:17790"/>
        <dbReference type="ChEBI" id="CHEBI:140522"/>
        <dbReference type="ChEBI" id="CHEBI:140523"/>
        <dbReference type="EC" id="3.1.1.11"/>
    </reaction>
</comment>
<dbReference type="Gene3D" id="1.20.140.40">
    <property type="entry name" value="Invertase/pectin methylesterase inhibitor family protein"/>
    <property type="match status" value="1"/>
</dbReference>
<dbReference type="PANTHER" id="PTHR31707">
    <property type="entry name" value="PECTINESTERASE"/>
    <property type="match status" value="1"/>
</dbReference>
<comment type="caution">
    <text evidence="12">The sequence shown here is derived from an EMBL/GenBank/DDBJ whole genome shotgun (WGS) entry which is preliminary data.</text>
</comment>
<dbReference type="STRING" id="63057.A0A2P5EP86"/>
<dbReference type="NCBIfam" id="TIGR01614">
    <property type="entry name" value="PME_inhib"/>
    <property type="match status" value="1"/>
</dbReference>
<organism evidence="12 13">
    <name type="scientific">Trema orientale</name>
    <name type="common">Charcoal tree</name>
    <name type="synonym">Celtis orientalis</name>
    <dbReference type="NCBI Taxonomy" id="63057"/>
    <lineage>
        <taxon>Eukaryota</taxon>
        <taxon>Viridiplantae</taxon>
        <taxon>Streptophyta</taxon>
        <taxon>Embryophyta</taxon>
        <taxon>Tracheophyta</taxon>
        <taxon>Spermatophyta</taxon>
        <taxon>Magnoliopsida</taxon>
        <taxon>eudicotyledons</taxon>
        <taxon>Gunneridae</taxon>
        <taxon>Pentapetalae</taxon>
        <taxon>rosids</taxon>
        <taxon>fabids</taxon>
        <taxon>Rosales</taxon>
        <taxon>Cannabaceae</taxon>
        <taxon>Trema</taxon>
    </lineage>
</organism>
<feature type="chain" id="PRO_5015020772" description="Pectinesterase" evidence="9">
    <location>
        <begin position="27"/>
        <end position="546"/>
    </location>
</feature>
<dbReference type="CDD" id="cd15798">
    <property type="entry name" value="PMEI-like_3"/>
    <property type="match status" value="1"/>
</dbReference>
<dbReference type="InterPro" id="IPR006633">
    <property type="entry name" value="Carb-bd_sugar_hydrolysis-dom"/>
</dbReference>
<evidence type="ECO:0000256" key="8">
    <source>
        <dbReference type="PROSITE-ProRule" id="PRU10040"/>
    </source>
</evidence>
<reference evidence="13" key="1">
    <citation type="submission" date="2016-06" db="EMBL/GenBank/DDBJ databases">
        <title>Parallel loss of symbiosis genes in relatives of nitrogen-fixing non-legume Parasponia.</title>
        <authorList>
            <person name="Van Velzen R."/>
            <person name="Holmer R."/>
            <person name="Bu F."/>
            <person name="Rutten L."/>
            <person name="Van Zeijl A."/>
            <person name="Liu W."/>
            <person name="Santuari L."/>
            <person name="Cao Q."/>
            <person name="Sharma T."/>
            <person name="Shen D."/>
            <person name="Roswanjaya Y."/>
            <person name="Wardhani T."/>
            <person name="Kalhor M.S."/>
            <person name="Jansen J."/>
            <person name="Van den Hoogen J."/>
            <person name="Gungor B."/>
            <person name="Hartog M."/>
            <person name="Hontelez J."/>
            <person name="Verver J."/>
            <person name="Yang W.-C."/>
            <person name="Schijlen E."/>
            <person name="Repin R."/>
            <person name="Schilthuizen M."/>
            <person name="Schranz E."/>
            <person name="Heidstra R."/>
            <person name="Miyata K."/>
            <person name="Fedorova E."/>
            <person name="Kohlen W."/>
            <person name="Bisseling T."/>
            <person name="Smit S."/>
            <person name="Geurts R."/>
        </authorList>
    </citation>
    <scope>NUCLEOTIDE SEQUENCE [LARGE SCALE GENOMIC DNA]</scope>
    <source>
        <strain evidence="13">cv. RG33-2</strain>
    </source>
</reference>
<comment type="pathway">
    <text evidence="2 9">Glycan metabolism; pectin degradation; 2-dehydro-3-deoxy-D-gluconate from pectin: step 1/5.</text>
</comment>
<evidence type="ECO:0000256" key="3">
    <source>
        <dbReference type="ARBA" id="ARBA00006027"/>
    </source>
</evidence>
<dbReference type="PROSITE" id="PS00503">
    <property type="entry name" value="PECTINESTERASE_2"/>
    <property type="match status" value="1"/>
</dbReference>
<evidence type="ECO:0000259" key="11">
    <source>
        <dbReference type="SMART" id="SM00856"/>
    </source>
</evidence>
<feature type="active site" evidence="8">
    <location>
        <position position="384"/>
    </location>
</feature>
<name>A0A2P5EP86_TREOI</name>
<dbReference type="InterPro" id="IPR006501">
    <property type="entry name" value="Pectinesterase_inhib_dom"/>
</dbReference>
<gene>
    <name evidence="12" type="ORF">TorRG33x02_168520</name>
</gene>
<feature type="signal peptide" evidence="9">
    <location>
        <begin position="1"/>
        <end position="26"/>
    </location>
</feature>
<dbReference type="SMART" id="SM00856">
    <property type="entry name" value="PMEI"/>
    <property type="match status" value="1"/>
</dbReference>
<keyword evidence="9" id="KW-0964">Secreted</keyword>
<evidence type="ECO:0000256" key="2">
    <source>
        <dbReference type="ARBA" id="ARBA00005184"/>
    </source>
</evidence>
<feature type="domain" description="Carbohydrate-binding/sugar hydrolysis" evidence="10">
    <location>
        <begin position="268"/>
        <end position="429"/>
    </location>
</feature>
<dbReference type="SUPFAM" id="SSF51126">
    <property type="entry name" value="Pectin lyase-like"/>
    <property type="match status" value="1"/>
</dbReference>
<dbReference type="Pfam" id="PF04043">
    <property type="entry name" value="PMEI"/>
    <property type="match status" value="1"/>
</dbReference>
<dbReference type="OrthoDB" id="2019149at2759"/>
<comment type="similarity">
    <text evidence="4">In the C-terminal section; belongs to the pectinesterase family.</text>
</comment>
<evidence type="ECO:0000256" key="9">
    <source>
        <dbReference type="RuleBase" id="RU000589"/>
    </source>
</evidence>
<dbReference type="InterPro" id="IPR012334">
    <property type="entry name" value="Pectin_lyas_fold"/>
</dbReference>
<comment type="subcellular location">
    <subcellularLocation>
        <location evidence="1 9">Secreted</location>
        <location evidence="1 9">Cell wall</location>
    </subcellularLocation>
</comment>
<evidence type="ECO:0000313" key="13">
    <source>
        <dbReference type="Proteomes" id="UP000237000"/>
    </source>
</evidence>
<protein>
    <recommendedName>
        <fullName evidence="9">Pectinesterase</fullName>
        <ecNumber evidence="9">3.1.1.11</ecNumber>
    </recommendedName>
</protein>
<dbReference type="InParanoid" id="A0A2P5EP86"/>
<dbReference type="Gene3D" id="2.160.20.10">
    <property type="entry name" value="Single-stranded right-handed beta-helix, Pectin lyase-like"/>
    <property type="match status" value="1"/>
</dbReference>
<keyword evidence="6 9" id="KW-0378">Hydrolase</keyword>
<dbReference type="InterPro" id="IPR018040">
    <property type="entry name" value="Pectinesterase_Tyr_AS"/>
</dbReference>
<dbReference type="InterPro" id="IPR011050">
    <property type="entry name" value="Pectin_lyase_fold/virulence"/>
</dbReference>
<sequence>MDHNLFILATFCTYFLLFFPLHVVHGTNNNTVIISSCNQTPYPHVCKHYIINTNNYLPSTLDDQNSVDLSFRDLALNVTMEQAVEAHRLVATVDSTSFDERGKLAWQDCIELYKDTVDLLNRSIKSSSNINNNPLDTLTWLSASLANHQTCRNGFADFELSSSHFEFFPSMLSNFSKLLSNSLAIHKSFSTKTTSFIHGRRRLLSDQSTWPVWLSGASRKLLQSGAGGTRAADIVVAQDGSGGYKTISEAVEAAAKLGGGSNRIVIHVKSGVYKENVEISKEIKNLMVIGDGIDATIVTGNGNQQDGSTTFRSATFAVSGDGFIAQDITFENTAGPQKHQAVALRSGADHSVFYRCSFKGYQDTLYVYSQRQFYRDCDIYGTVDFIFGDAVAVIQNSNIYVRKPMSGQKNTVTAQARTDPNENTGIIIHNSRITASSDLRPVQGSFETYLGRPWQEYSRTVIMKTGLDGLIDPAGWLPWSGNFALSTLYYAEFMNSGAGAGTGGRVNWPGYRVLTSAAEAGKFTVGNFLAGGSWIPATGVPFSADL</sequence>
<dbReference type="AlphaFoldDB" id="A0A2P5EP86"/>
<evidence type="ECO:0000256" key="1">
    <source>
        <dbReference type="ARBA" id="ARBA00004191"/>
    </source>
</evidence>
<comment type="function">
    <text evidence="9">Acts in the modification of cell walls via demethylesterification of cell wall pectin.</text>
</comment>
<accession>A0A2P5EP86</accession>
<dbReference type="InterPro" id="IPR000070">
    <property type="entry name" value="Pectinesterase_cat"/>
</dbReference>
<keyword evidence="12" id="KW-0456">Lyase</keyword>
<proteinExistence type="inferred from homology"/>
<comment type="similarity">
    <text evidence="3">In the N-terminal section; belongs to the PMEI family.</text>
</comment>
<keyword evidence="13" id="KW-1185">Reference proteome</keyword>
<evidence type="ECO:0000256" key="7">
    <source>
        <dbReference type="ARBA" id="ARBA00023085"/>
    </source>
</evidence>
<dbReference type="PROSITE" id="PS00800">
    <property type="entry name" value="PECTINESTERASE_1"/>
    <property type="match status" value="1"/>
</dbReference>
<keyword evidence="5 9" id="KW-0134">Cell wall</keyword>
<dbReference type="GO" id="GO:0042545">
    <property type="term" value="P:cell wall modification"/>
    <property type="evidence" value="ECO:0007669"/>
    <property type="project" value="UniProtKB-UniRule"/>
</dbReference>
<dbReference type="GO" id="GO:0045490">
    <property type="term" value="P:pectin catabolic process"/>
    <property type="evidence" value="ECO:0007669"/>
    <property type="project" value="UniProtKB-UniRule"/>
</dbReference>
<keyword evidence="9" id="KW-0732">Signal</keyword>
<evidence type="ECO:0000256" key="5">
    <source>
        <dbReference type="ARBA" id="ARBA00022512"/>
    </source>
</evidence>
<keyword evidence="7 9" id="KW-0063">Aspartyl esterase</keyword>
<dbReference type="InterPro" id="IPR035513">
    <property type="entry name" value="Invertase/methylesterase_inhib"/>
</dbReference>
<dbReference type="GO" id="GO:0004857">
    <property type="term" value="F:enzyme inhibitor activity"/>
    <property type="evidence" value="ECO:0007669"/>
    <property type="project" value="InterPro"/>
</dbReference>
<evidence type="ECO:0000256" key="4">
    <source>
        <dbReference type="ARBA" id="ARBA00007786"/>
    </source>
</evidence>
<keyword evidence="9" id="KW-0961">Cell wall biogenesis/degradation</keyword>
<evidence type="ECO:0000313" key="12">
    <source>
        <dbReference type="EMBL" id="PON87360.1"/>
    </source>
</evidence>
<dbReference type="FunCoup" id="A0A2P5EP86">
    <property type="interactions" value="62"/>
</dbReference>
<dbReference type="SMART" id="SM00722">
    <property type="entry name" value="CASH"/>
    <property type="match status" value="1"/>
</dbReference>
<dbReference type="Proteomes" id="UP000237000">
    <property type="component" value="Unassembled WGS sequence"/>
</dbReference>
<dbReference type="InterPro" id="IPR033131">
    <property type="entry name" value="Pectinesterase_Asp_AS"/>
</dbReference>
<dbReference type="Pfam" id="PF01095">
    <property type="entry name" value="Pectinesterase"/>
    <property type="match status" value="1"/>
</dbReference>
<dbReference type="FunFam" id="2.160.20.10:FF:000001">
    <property type="entry name" value="Pectinesterase"/>
    <property type="match status" value="1"/>
</dbReference>
<dbReference type="GO" id="GO:0016829">
    <property type="term" value="F:lyase activity"/>
    <property type="evidence" value="ECO:0007669"/>
    <property type="project" value="UniProtKB-KW"/>
</dbReference>
<dbReference type="EC" id="3.1.1.11" evidence="9"/>